<proteinExistence type="predicted"/>
<feature type="domain" description="Mannose-6-phosphate isomerase type II C-terminal" evidence="1">
    <location>
        <begin position="72"/>
        <end position="108"/>
    </location>
</feature>
<dbReference type="InterPro" id="IPR001538">
    <property type="entry name" value="Man6P_isomerase-2_C"/>
</dbReference>
<organism evidence="2 3">
    <name type="scientific">Xanthomonas campestris pv. campestris (strain 8004)</name>
    <dbReference type="NCBI Taxonomy" id="314565"/>
    <lineage>
        <taxon>Bacteria</taxon>
        <taxon>Pseudomonadati</taxon>
        <taxon>Pseudomonadota</taxon>
        <taxon>Gammaproteobacteria</taxon>
        <taxon>Lysobacterales</taxon>
        <taxon>Lysobacteraceae</taxon>
        <taxon>Xanthomonas</taxon>
    </lineage>
</organism>
<dbReference type="HOGENOM" id="CLU_2108053_0_0_6"/>
<dbReference type="Proteomes" id="UP000000420">
    <property type="component" value="Chromosome"/>
</dbReference>
<evidence type="ECO:0000313" key="2">
    <source>
        <dbReference type="EMBL" id="AAY50658.1"/>
    </source>
</evidence>
<name>A0A0H2XCR5_XANC8</name>
<accession>A0A0H2XCR5</accession>
<dbReference type="EMBL" id="CP000050">
    <property type="protein sequence ID" value="AAY50658.1"/>
    <property type="molecule type" value="Genomic_DNA"/>
</dbReference>
<dbReference type="GO" id="GO:0016779">
    <property type="term" value="F:nucleotidyltransferase activity"/>
    <property type="evidence" value="ECO:0007669"/>
    <property type="project" value="InterPro"/>
</dbReference>
<protein>
    <submittedName>
        <fullName evidence="2">WxcH protein</fullName>
    </submittedName>
</protein>
<dbReference type="AlphaFoldDB" id="A0A0H2XCR5"/>
<sequence>MRSTGSGAQMIRPGRTCRYNFRPIYNAFFDSLPVPLTALWRTRIWRQLRPSPLRKGTSGTAAYFRSWALRGPQGLTRSLKNPDNVPPELFEIQSGSYLEPDDIVWFKDQYNRAPH</sequence>
<gene>
    <name evidence="2" type="ordered locus">XC_3616</name>
</gene>
<evidence type="ECO:0000313" key="3">
    <source>
        <dbReference type="Proteomes" id="UP000000420"/>
    </source>
</evidence>
<evidence type="ECO:0000259" key="1">
    <source>
        <dbReference type="Pfam" id="PF01050"/>
    </source>
</evidence>
<dbReference type="KEGG" id="xcb:XC_3616"/>
<reference evidence="2 3" key="1">
    <citation type="journal article" date="2005" name="Genome Res.">
        <title>Comparative and functional genomic analyses of the pathogenicity of phytopathogen Xanthomonas campestris pv. campestris.</title>
        <authorList>
            <person name="Qian W."/>
            <person name="Jia Y."/>
            <person name="Ren S.X."/>
            <person name="He Y.Q."/>
            <person name="Feng J.X."/>
            <person name="Lu L.F."/>
            <person name="Sun Q."/>
            <person name="Ying G."/>
            <person name="Tang D.J."/>
            <person name="Tang H."/>
            <person name="Wu W."/>
            <person name="Hao P."/>
            <person name="Wang L."/>
            <person name="Jiang B.L."/>
            <person name="Zeng S."/>
            <person name="Gu W.Y."/>
            <person name="Lu G."/>
            <person name="Rong L."/>
            <person name="Tian Y."/>
            <person name="Yao Z."/>
            <person name="Fu G."/>
            <person name="Chen B."/>
            <person name="Fang R."/>
            <person name="Qiang B."/>
            <person name="Chen Z."/>
            <person name="Zhao G.P."/>
            <person name="Tang J.L."/>
            <person name="He C."/>
        </authorList>
    </citation>
    <scope>NUCLEOTIDE SEQUENCE [LARGE SCALE GENOMIC DNA]</scope>
    <source>
        <strain evidence="2 3">8004</strain>
    </source>
</reference>
<dbReference type="Pfam" id="PF01050">
    <property type="entry name" value="MannoseP_isomer"/>
    <property type="match status" value="1"/>
</dbReference>
<dbReference type="GO" id="GO:0005976">
    <property type="term" value="P:polysaccharide metabolic process"/>
    <property type="evidence" value="ECO:0007669"/>
    <property type="project" value="InterPro"/>
</dbReference>